<dbReference type="AlphaFoldDB" id="A0A6G1FBC2"/>
<dbReference type="Pfam" id="PF00069">
    <property type="entry name" value="Pkinase"/>
    <property type="match status" value="1"/>
</dbReference>
<dbReference type="EMBL" id="SPHZ02000001">
    <property type="protein sequence ID" value="KAF0934210.1"/>
    <property type="molecule type" value="Genomic_DNA"/>
</dbReference>
<evidence type="ECO:0000259" key="1">
    <source>
        <dbReference type="PROSITE" id="PS50011"/>
    </source>
</evidence>
<organism evidence="2 3">
    <name type="scientific">Oryza meyeriana var. granulata</name>
    <dbReference type="NCBI Taxonomy" id="110450"/>
    <lineage>
        <taxon>Eukaryota</taxon>
        <taxon>Viridiplantae</taxon>
        <taxon>Streptophyta</taxon>
        <taxon>Embryophyta</taxon>
        <taxon>Tracheophyta</taxon>
        <taxon>Spermatophyta</taxon>
        <taxon>Magnoliopsida</taxon>
        <taxon>Liliopsida</taxon>
        <taxon>Poales</taxon>
        <taxon>Poaceae</taxon>
        <taxon>BOP clade</taxon>
        <taxon>Oryzoideae</taxon>
        <taxon>Oryzeae</taxon>
        <taxon>Oryzinae</taxon>
        <taxon>Oryza</taxon>
        <taxon>Oryza meyeriana</taxon>
    </lineage>
</organism>
<dbReference type="OrthoDB" id="64767at2759"/>
<dbReference type="PANTHER" id="PTHR48055">
    <property type="entry name" value="LEUCINE-RICH REPEAT RECEPTOR PROTEIN KINASE EMS1"/>
    <property type="match status" value="1"/>
</dbReference>
<sequence>MMTPFDFSEKTVEHIVHNLVDRNMIGRTITGEPLYRMPIEDSGGRYRNVIVNKLENENRRELEIRCQSEENTLGMIRHDNIAVLLGSIWRHDMILLVYEDMENGSLDEWLHHHHHPTEAGDRRRPPLGWPARRSIATDVARGICYMHHECNNPIVHRNIKPADIWLDRNLKAKIAGFGVARINVAGLGRPLVNAQLPTGAFGYTAPEYTTMPDQVTEKVDVYSFGVILLELVTGRLANGTGVNGHLATWAQRGHGGDFSNVVDTDMPNRAWYMKEMKAVFKLGVECTAMEPKERPSMETVLRRLSRCGDSWWGRCICFK</sequence>
<dbReference type="PIRSF" id="PIRSF000654">
    <property type="entry name" value="Integrin-linked_kinase"/>
    <property type="match status" value="1"/>
</dbReference>
<feature type="domain" description="Protein kinase" evidence="1">
    <location>
        <begin position="19"/>
        <end position="312"/>
    </location>
</feature>
<dbReference type="GO" id="GO:0016020">
    <property type="term" value="C:membrane"/>
    <property type="evidence" value="ECO:0007669"/>
    <property type="project" value="TreeGrafter"/>
</dbReference>
<dbReference type="Gene3D" id="1.10.510.10">
    <property type="entry name" value="Transferase(Phosphotransferase) domain 1"/>
    <property type="match status" value="1"/>
</dbReference>
<dbReference type="Proteomes" id="UP000479710">
    <property type="component" value="Unassembled WGS sequence"/>
</dbReference>
<dbReference type="PROSITE" id="PS50011">
    <property type="entry name" value="PROTEIN_KINASE_DOM"/>
    <property type="match status" value="1"/>
</dbReference>
<evidence type="ECO:0000313" key="3">
    <source>
        <dbReference type="Proteomes" id="UP000479710"/>
    </source>
</evidence>
<keyword evidence="3" id="KW-1185">Reference proteome</keyword>
<protein>
    <recommendedName>
        <fullName evidence="1">Protein kinase domain-containing protein</fullName>
    </recommendedName>
</protein>
<dbReference type="PANTHER" id="PTHR48055:SF54">
    <property type="entry name" value="PROTEIN KINASE DOMAIN-CONTAINING PROTEIN"/>
    <property type="match status" value="1"/>
</dbReference>
<dbReference type="InterPro" id="IPR011009">
    <property type="entry name" value="Kinase-like_dom_sf"/>
</dbReference>
<dbReference type="InterPro" id="IPR000719">
    <property type="entry name" value="Prot_kinase_dom"/>
</dbReference>
<accession>A0A6G1FBC2</accession>
<proteinExistence type="predicted"/>
<evidence type="ECO:0000313" key="2">
    <source>
        <dbReference type="EMBL" id="KAF0934210.1"/>
    </source>
</evidence>
<dbReference type="InterPro" id="IPR051564">
    <property type="entry name" value="LRR_receptor-like_kinase"/>
</dbReference>
<dbReference type="SUPFAM" id="SSF56112">
    <property type="entry name" value="Protein kinase-like (PK-like)"/>
    <property type="match status" value="1"/>
</dbReference>
<dbReference type="Gene3D" id="3.30.200.20">
    <property type="entry name" value="Phosphorylase Kinase, domain 1"/>
    <property type="match status" value="1"/>
</dbReference>
<dbReference type="GO" id="GO:0005524">
    <property type="term" value="F:ATP binding"/>
    <property type="evidence" value="ECO:0007669"/>
    <property type="project" value="InterPro"/>
</dbReference>
<dbReference type="GO" id="GO:0004672">
    <property type="term" value="F:protein kinase activity"/>
    <property type="evidence" value="ECO:0007669"/>
    <property type="project" value="InterPro"/>
</dbReference>
<reference evidence="2 3" key="1">
    <citation type="submission" date="2019-11" db="EMBL/GenBank/DDBJ databases">
        <title>Whole genome sequence of Oryza granulata.</title>
        <authorList>
            <person name="Li W."/>
        </authorList>
    </citation>
    <scope>NUCLEOTIDE SEQUENCE [LARGE SCALE GENOMIC DNA]</scope>
    <source>
        <strain evidence="3">cv. Menghai</strain>
        <tissue evidence="2">Leaf</tissue>
    </source>
</reference>
<gene>
    <name evidence="2" type="ORF">E2562_023464</name>
</gene>
<name>A0A6G1FBC2_9ORYZ</name>
<comment type="caution">
    <text evidence="2">The sequence shown here is derived from an EMBL/GenBank/DDBJ whole genome shotgun (WGS) entry which is preliminary data.</text>
</comment>